<comment type="caution">
    <text evidence="1">The sequence shown here is derived from an EMBL/GenBank/DDBJ whole genome shotgun (WGS) entry which is preliminary data.</text>
</comment>
<sequence>MLLHIAHHYQGLGQKSIQTTTEAGQYNSQPASYVRAERRLYFPIFKQSNGDFQKFQEQATSSDLLSGIDDATSLNDDEAYEMAASAWFEVRNSLGGTREDAVFQFVDYLKLIQARAKGFSFKLAEDTSGKKKTLLGVLWMTATMRRNFELYGDYISLDMMKRGLNTLLWPYIGVAMYDNMKKVCLACEGTLCG</sequence>
<reference evidence="1 2" key="1">
    <citation type="journal article" date="2012" name="Genome Biol.">
        <title>Genome and low-iron response of an oceanic diatom adapted to chronic iron limitation.</title>
        <authorList>
            <person name="Lommer M."/>
            <person name="Specht M."/>
            <person name="Roy A.S."/>
            <person name="Kraemer L."/>
            <person name="Andreson R."/>
            <person name="Gutowska M.A."/>
            <person name="Wolf J."/>
            <person name="Bergner S.V."/>
            <person name="Schilhabel M.B."/>
            <person name="Klostermeier U.C."/>
            <person name="Beiko R.G."/>
            <person name="Rosenstiel P."/>
            <person name="Hippler M."/>
            <person name="Laroche J."/>
        </authorList>
    </citation>
    <scope>NUCLEOTIDE SEQUENCE [LARGE SCALE GENOMIC DNA]</scope>
    <source>
        <strain evidence="1 2">CCMP1005</strain>
    </source>
</reference>
<protein>
    <submittedName>
        <fullName evidence="1">Uncharacterized protein</fullName>
    </submittedName>
</protein>
<name>K0RB68_THAOC</name>
<accession>K0RB68</accession>
<proteinExistence type="predicted"/>
<keyword evidence="2" id="KW-1185">Reference proteome</keyword>
<evidence type="ECO:0000313" key="2">
    <source>
        <dbReference type="Proteomes" id="UP000266841"/>
    </source>
</evidence>
<dbReference type="EMBL" id="AGNL01043589">
    <property type="protein sequence ID" value="EJK50475.1"/>
    <property type="molecule type" value="Genomic_DNA"/>
</dbReference>
<gene>
    <name evidence="1" type="ORF">THAOC_30532</name>
</gene>
<dbReference type="Proteomes" id="UP000266841">
    <property type="component" value="Unassembled WGS sequence"/>
</dbReference>
<dbReference type="AlphaFoldDB" id="K0RB68"/>
<dbReference type="OrthoDB" id="56671at2759"/>
<organism evidence="1 2">
    <name type="scientific">Thalassiosira oceanica</name>
    <name type="common">Marine diatom</name>
    <dbReference type="NCBI Taxonomy" id="159749"/>
    <lineage>
        <taxon>Eukaryota</taxon>
        <taxon>Sar</taxon>
        <taxon>Stramenopiles</taxon>
        <taxon>Ochrophyta</taxon>
        <taxon>Bacillariophyta</taxon>
        <taxon>Coscinodiscophyceae</taxon>
        <taxon>Thalassiosirophycidae</taxon>
        <taxon>Thalassiosirales</taxon>
        <taxon>Thalassiosiraceae</taxon>
        <taxon>Thalassiosira</taxon>
    </lineage>
</organism>
<evidence type="ECO:0000313" key="1">
    <source>
        <dbReference type="EMBL" id="EJK50475.1"/>
    </source>
</evidence>
<feature type="non-terminal residue" evidence="1">
    <location>
        <position position="193"/>
    </location>
</feature>